<evidence type="ECO:0000313" key="4">
    <source>
        <dbReference type="Proteomes" id="UP001549104"/>
    </source>
</evidence>
<evidence type="ECO:0000256" key="1">
    <source>
        <dbReference type="ARBA" id="ARBA00023172"/>
    </source>
</evidence>
<protein>
    <submittedName>
        <fullName evidence="3">Integrase</fullName>
    </submittedName>
</protein>
<dbReference type="InterPro" id="IPR002104">
    <property type="entry name" value="Integrase_catalytic"/>
</dbReference>
<dbReference type="PROSITE" id="PS51898">
    <property type="entry name" value="TYR_RECOMBINASE"/>
    <property type="match status" value="1"/>
</dbReference>
<keyword evidence="4" id="KW-1185">Reference proteome</keyword>
<dbReference type="InterPro" id="IPR013762">
    <property type="entry name" value="Integrase-like_cat_sf"/>
</dbReference>
<keyword evidence="1" id="KW-0233">DNA recombination</keyword>
<dbReference type="InterPro" id="IPR011010">
    <property type="entry name" value="DNA_brk_join_enz"/>
</dbReference>
<sequence length="147" mass="16773">MINKEGVWVLDPTKAASSERGIHIGQTLVYILKKHRIWLIKNKLKYGAHYTESNHVCVKECGSIVTPSVIKYNTQKMQEKLGIEFNFHSLPHIHATMLMENGAKVKDIQARLGHSRSAITIDTYSHLTQKMQNASVDIFEQAMRDIE</sequence>
<dbReference type="Pfam" id="PF00589">
    <property type="entry name" value="Phage_integrase"/>
    <property type="match status" value="1"/>
</dbReference>
<dbReference type="Proteomes" id="UP001549104">
    <property type="component" value="Unassembled WGS sequence"/>
</dbReference>
<comment type="caution">
    <text evidence="3">The sequence shown here is derived from an EMBL/GenBank/DDBJ whole genome shotgun (WGS) entry which is preliminary data.</text>
</comment>
<name>A0ABV2K658_SPOPS</name>
<dbReference type="Gene3D" id="1.10.443.10">
    <property type="entry name" value="Intergrase catalytic core"/>
    <property type="match status" value="1"/>
</dbReference>
<dbReference type="EMBL" id="JBEPME010000002">
    <property type="protein sequence ID" value="MET3656541.1"/>
    <property type="molecule type" value="Genomic_DNA"/>
</dbReference>
<dbReference type="InterPro" id="IPR050090">
    <property type="entry name" value="Tyrosine_recombinase_XerCD"/>
</dbReference>
<evidence type="ECO:0000259" key="2">
    <source>
        <dbReference type="PROSITE" id="PS51898"/>
    </source>
</evidence>
<feature type="domain" description="Tyr recombinase" evidence="2">
    <location>
        <begin position="1"/>
        <end position="137"/>
    </location>
</feature>
<dbReference type="SUPFAM" id="SSF56349">
    <property type="entry name" value="DNA breaking-rejoining enzymes"/>
    <property type="match status" value="1"/>
</dbReference>
<gene>
    <name evidence="3" type="ORF">ABIC55_001628</name>
</gene>
<proteinExistence type="predicted"/>
<evidence type="ECO:0000313" key="3">
    <source>
        <dbReference type="EMBL" id="MET3656541.1"/>
    </source>
</evidence>
<accession>A0ABV2K658</accession>
<organism evidence="3 4">
    <name type="scientific">Sporosarcina psychrophila</name>
    <name type="common">Bacillus psychrophilus</name>
    <dbReference type="NCBI Taxonomy" id="1476"/>
    <lineage>
        <taxon>Bacteria</taxon>
        <taxon>Bacillati</taxon>
        <taxon>Bacillota</taxon>
        <taxon>Bacilli</taxon>
        <taxon>Bacillales</taxon>
        <taxon>Caryophanaceae</taxon>
        <taxon>Sporosarcina</taxon>
    </lineage>
</organism>
<dbReference type="PANTHER" id="PTHR30349:SF64">
    <property type="entry name" value="PROPHAGE INTEGRASE INTD-RELATED"/>
    <property type="match status" value="1"/>
</dbReference>
<dbReference type="PANTHER" id="PTHR30349">
    <property type="entry name" value="PHAGE INTEGRASE-RELATED"/>
    <property type="match status" value="1"/>
</dbReference>
<reference evidence="3 4" key="1">
    <citation type="submission" date="2024-06" db="EMBL/GenBank/DDBJ databases">
        <title>Sorghum-associated microbial communities from plants grown in Nebraska, USA.</title>
        <authorList>
            <person name="Schachtman D."/>
        </authorList>
    </citation>
    <scope>NUCLEOTIDE SEQUENCE [LARGE SCALE GENOMIC DNA]</scope>
    <source>
        <strain evidence="3 4">1288</strain>
    </source>
</reference>